<dbReference type="GO" id="GO:0003677">
    <property type="term" value="F:DNA binding"/>
    <property type="evidence" value="ECO:0007669"/>
    <property type="project" value="InterPro"/>
</dbReference>
<proteinExistence type="predicted"/>
<dbReference type="RefSeq" id="WP_132112582.1">
    <property type="nucleotide sequence ID" value="NZ_SLWS01000001.1"/>
</dbReference>
<dbReference type="AlphaFoldDB" id="A0A4V2S908"/>
<comment type="caution">
    <text evidence="2">The sequence shown here is derived from an EMBL/GenBank/DDBJ whole genome shotgun (WGS) entry which is preliminary data.</text>
</comment>
<dbReference type="Proteomes" id="UP000295680">
    <property type="component" value="Unassembled WGS sequence"/>
</dbReference>
<dbReference type="EMBL" id="SLWS01000001">
    <property type="protein sequence ID" value="TCO65870.1"/>
    <property type="molecule type" value="Genomic_DNA"/>
</dbReference>
<protein>
    <submittedName>
        <fullName evidence="2">Helix-turn-helix protein</fullName>
    </submittedName>
</protein>
<gene>
    <name evidence="2" type="ORF">EV192_1011662</name>
</gene>
<evidence type="ECO:0000313" key="3">
    <source>
        <dbReference type="Proteomes" id="UP000295680"/>
    </source>
</evidence>
<dbReference type="InterPro" id="IPR043917">
    <property type="entry name" value="DUF5753"/>
</dbReference>
<sequence>MPKKHGTARIRGLAAELKDLRDKAGLNTRDAARRVGMSPATLNRMELGNRDITPEDMAALLVVYGVVGVERERLLTMAREAGLPGWWETTGNRVPDDLPALINFESKATRMVEVALVRFPGLLQIPDYIREIMTSAAVVGSRMETMVATRLGRQAVLTRPGPLHYLTILDEAALRRPVGGPQVMAQQIRHVIALAARPNIDVRVIPFTRGAHTGLDGSYSTLEFAKACTIVYLEHKGASLFIDDPDDVAPFQDATDTLIEAALSSPDSVDFLAEVAADYDKG</sequence>
<dbReference type="InterPro" id="IPR010982">
    <property type="entry name" value="Lambda_DNA-bd_dom_sf"/>
</dbReference>
<accession>A0A4V2S908</accession>
<dbReference type="SUPFAM" id="SSF47413">
    <property type="entry name" value="lambda repressor-like DNA-binding domains"/>
    <property type="match status" value="1"/>
</dbReference>
<evidence type="ECO:0000313" key="2">
    <source>
        <dbReference type="EMBL" id="TCO65870.1"/>
    </source>
</evidence>
<dbReference type="OrthoDB" id="3687959at2"/>
<name>A0A4V2S908_9PSEU</name>
<dbReference type="Pfam" id="PF13560">
    <property type="entry name" value="HTH_31"/>
    <property type="match status" value="1"/>
</dbReference>
<evidence type="ECO:0000259" key="1">
    <source>
        <dbReference type="PROSITE" id="PS50943"/>
    </source>
</evidence>
<dbReference type="InterPro" id="IPR001387">
    <property type="entry name" value="Cro/C1-type_HTH"/>
</dbReference>
<dbReference type="PROSITE" id="PS50943">
    <property type="entry name" value="HTH_CROC1"/>
    <property type="match status" value="1"/>
</dbReference>
<feature type="domain" description="HTH cro/C1-type" evidence="1">
    <location>
        <begin position="17"/>
        <end position="74"/>
    </location>
</feature>
<dbReference type="CDD" id="cd00093">
    <property type="entry name" value="HTH_XRE"/>
    <property type="match status" value="1"/>
</dbReference>
<dbReference type="Pfam" id="PF19054">
    <property type="entry name" value="DUF5753"/>
    <property type="match status" value="1"/>
</dbReference>
<dbReference type="SMART" id="SM00530">
    <property type="entry name" value="HTH_XRE"/>
    <property type="match status" value="1"/>
</dbReference>
<reference evidence="2 3" key="1">
    <citation type="submission" date="2019-03" db="EMBL/GenBank/DDBJ databases">
        <title>Genomic Encyclopedia of Type Strains, Phase IV (KMG-IV): sequencing the most valuable type-strain genomes for metagenomic binning, comparative biology and taxonomic classification.</title>
        <authorList>
            <person name="Goeker M."/>
        </authorList>
    </citation>
    <scope>NUCLEOTIDE SEQUENCE [LARGE SCALE GENOMIC DNA]</scope>
    <source>
        <strain evidence="2 3">DSM 45934</strain>
    </source>
</reference>
<keyword evidence="3" id="KW-1185">Reference proteome</keyword>
<organism evidence="2 3">
    <name type="scientific">Actinocrispum wychmicini</name>
    <dbReference type="NCBI Taxonomy" id="1213861"/>
    <lineage>
        <taxon>Bacteria</taxon>
        <taxon>Bacillati</taxon>
        <taxon>Actinomycetota</taxon>
        <taxon>Actinomycetes</taxon>
        <taxon>Pseudonocardiales</taxon>
        <taxon>Pseudonocardiaceae</taxon>
        <taxon>Actinocrispum</taxon>
    </lineage>
</organism>
<dbReference type="Gene3D" id="1.10.260.40">
    <property type="entry name" value="lambda repressor-like DNA-binding domains"/>
    <property type="match status" value="1"/>
</dbReference>